<dbReference type="PRINTS" id="PR00164">
    <property type="entry name" value="ABC2TRNSPORT"/>
</dbReference>
<keyword evidence="3 5" id="KW-1133">Transmembrane helix</keyword>
<evidence type="ECO:0000259" key="6">
    <source>
        <dbReference type="PROSITE" id="PS51012"/>
    </source>
</evidence>
<keyword evidence="5" id="KW-1003">Cell membrane</keyword>
<proteinExistence type="inferred from homology"/>
<accession>A0A0S7BFN5</accession>
<evidence type="ECO:0000313" key="7">
    <source>
        <dbReference type="EMBL" id="GAP12850.1"/>
    </source>
</evidence>
<evidence type="ECO:0000313" key="8">
    <source>
        <dbReference type="Proteomes" id="UP000055060"/>
    </source>
</evidence>
<protein>
    <recommendedName>
        <fullName evidence="5">Transport permease protein</fullName>
    </recommendedName>
</protein>
<dbReference type="AlphaFoldDB" id="A0A0S7BFN5"/>
<feature type="domain" description="ABC transmembrane type-2" evidence="6">
    <location>
        <begin position="25"/>
        <end position="264"/>
    </location>
</feature>
<gene>
    <name evidence="7" type="ORF">LARV_00590</name>
</gene>
<feature type="transmembrane region" description="Helical" evidence="5">
    <location>
        <begin position="143"/>
        <end position="172"/>
    </location>
</feature>
<feature type="transmembrane region" description="Helical" evidence="5">
    <location>
        <begin position="240"/>
        <end position="261"/>
    </location>
</feature>
<evidence type="ECO:0000256" key="4">
    <source>
        <dbReference type="ARBA" id="ARBA00023136"/>
    </source>
</evidence>
<dbReference type="RefSeq" id="WP_075072242.1">
    <property type="nucleotide sequence ID" value="NZ_DF967972.1"/>
</dbReference>
<evidence type="ECO:0000256" key="2">
    <source>
        <dbReference type="ARBA" id="ARBA00022692"/>
    </source>
</evidence>
<dbReference type="EMBL" id="DF967972">
    <property type="protein sequence ID" value="GAP12850.1"/>
    <property type="molecule type" value="Genomic_DNA"/>
</dbReference>
<dbReference type="GO" id="GO:0043190">
    <property type="term" value="C:ATP-binding cassette (ABC) transporter complex"/>
    <property type="evidence" value="ECO:0007669"/>
    <property type="project" value="InterPro"/>
</dbReference>
<dbReference type="OrthoDB" id="9774717at2"/>
<keyword evidence="8" id="KW-1185">Reference proteome</keyword>
<evidence type="ECO:0000256" key="3">
    <source>
        <dbReference type="ARBA" id="ARBA00022989"/>
    </source>
</evidence>
<feature type="transmembrane region" description="Helical" evidence="5">
    <location>
        <begin position="24"/>
        <end position="48"/>
    </location>
</feature>
<comment type="subcellular location">
    <subcellularLocation>
        <location evidence="5">Cell membrane</location>
        <topology evidence="5">Multi-pass membrane protein</topology>
    </subcellularLocation>
    <subcellularLocation>
        <location evidence="1">Membrane</location>
        <topology evidence="1">Multi-pass membrane protein</topology>
    </subcellularLocation>
</comment>
<comment type="similarity">
    <text evidence="5">Belongs to the ABC-2 integral membrane protein family.</text>
</comment>
<dbReference type="InterPro" id="IPR000412">
    <property type="entry name" value="ABC_2_transport"/>
</dbReference>
<dbReference type="Pfam" id="PF01061">
    <property type="entry name" value="ABC2_membrane"/>
    <property type="match status" value="1"/>
</dbReference>
<keyword evidence="2 5" id="KW-0812">Transmembrane</keyword>
<dbReference type="Proteomes" id="UP000055060">
    <property type="component" value="Unassembled WGS sequence"/>
</dbReference>
<evidence type="ECO:0000256" key="1">
    <source>
        <dbReference type="ARBA" id="ARBA00004141"/>
    </source>
</evidence>
<dbReference type="GO" id="GO:0140359">
    <property type="term" value="F:ABC-type transporter activity"/>
    <property type="evidence" value="ECO:0007669"/>
    <property type="project" value="InterPro"/>
</dbReference>
<reference evidence="7" key="1">
    <citation type="submission" date="2015-07" db="EMBL/GenBank/DDBJ databases">
        <title>Draft Genome Sequences of Anaerolinea thermolimosa IMO-1, Bellilinea caldifistulae GOMI-1, Leptolinea tardivitalis YMTK-2, Levilinea saccharolytica KIBI-1,Longilinea arvoryzae KOME-1, Previously Described as Members of the Anaerolineaceae (Chloroflexi).</title>
        <authorList>
            <person name="Sekiguchi Y."/>
            <person name="Ohashi A."/>
            <person name="Matsuura N."/>
            <person name="Tourlousse M.D."/>
        </authorList>
    </citation>
    <scope>NUCLEOTIDE SEQUENCE [LARGE SCALE GENOMIC DNA]</scope>
    <source>
        <strain evidence="7">KOME-1</strain>
    </source>
</reference>
<keyword evidence="4 5" id="KW-0472">Membrane</keyword>
<feature type="transmembrane region" description="Helical" evidence="5">
    <location>
        <begin position="60"/>
        <end position="83"/>
    </location>
</feature>
<keyword evidence="5" id="KW-0813">Transport</keyword>
<sequence>MGLRSFRMASWLGWKIESNWTDPFLFAIYSIIKPLSGAAILVVMYSVITNGNFSDPLFPYIYLGNAFYMYVGAVMTGVSWAVLDDREHYKTLKYIYVAPVHIPSYLMGRGVARFITGTFSVVITIVFGVLFLHVPIDLAHVDWLLFIVSLLLGVVMLALMGLLLAGVTLVVARHSDYLGDGVAGALYLFSGAIFPLDVLPAWLRPFGFALPVTYWLELLRRSLVGSVAQAFPTLAGFSNLQLLGILAGLTLLTGVLAVFAFRWCDWQARERGYIDRTTNY</sequence>
<dbReference type="PANTHER" id="PTHR43229:SF6">
    <property type="entry name" value="ABC-TYPE MULTIDRUG TRANSPORT SYSTEM, PERMEASE COMPONENT"/>
    <property type="match status" value="1"/>
</dbReference>
<feature type="transmembrane region" description="Helical" evidence="5">
    <location>
        <begin position="184"/>
        <end position="203"/>
    </location>
</feature>
<dbReference type="InterPro" id="IPR013525">
    <property type="entry name" value="ABC2_TM"/>
</dbReference>
<feature type="transmembrane region" description="Helical" evidence="5">
    <location>
        <begin position="111"/>
        <end position="131"/>
    </location>
</feature>
<organism evidence="7">
    <name type="scientific">Longilinea arvoryzae</name>
    <dbReference type="NCBI Taxonomy" id="360412"/>
    <lineage>
        <taxon>Bacteria</taxon>
        <taxon>Bacillati</taxon>
        <taxon>Chloroflexota</taxon>
        <taxon>Anaerolineae</taxon>
        <taxon>Anaerolineales</taxon>
        <taxon>Anaerolineaceae</taxon>
        <taxon>Longilinea</taxon>
    </lineage>
</organism>
<name>A0A0S7BFN5_9CHLR</name>
<dbReference type="PROSITE" id="PS51012">
    <property type="entry name" value="ABC_TM2"/>
    <property type="match status" value="1"/>
</dbReference>
<dbReference type="STRING" id="360412.LARV_00590"/>
<evidence type="ECO:0000256" key="5">
    <source>
        <dbReference type="RuleBase" id="RU361157"/>
    </source>
</evidence>
<dbReference type="InterPro" id="IPR047817">
    <property type="entry name" value="ABC2_TM_bact-type"/>
</dbReference>
<dbReference type="PANTHER" id="PTHR43229">
    <property type="entry name" value="NODULATION PROTEIN J"/>
    <property type="match status" value="1"/>
</dbReference>
<dbReference type="InterPro" id="IPR051784">
    <property type="entry name" value="Nod_factor_ABC_transporter"/>
</dbReference>